<dbReference type="SMART" id="SM00827">
    <property type="entry name" value="PKS_AT"/>
    <property type="match status" value="1"/>
</dbReference>
<evidence type="ECO:0000313" key="3">
    <source>
        <dbReference type="EMBL" id="MBB5866928.1"/>
    </source>
</evidence>
<dbReference type="InterPro" id="IPR016035">
    <property type="entry name" value="Acyl_Trfase/lysoPLipase"/>
</dbReference>
<dbReference type="Gene3D" id="3.40.366.10">
    <property type="entry name" value="Malonyl-Coenzyme A Acyl Carrier Protein, domain 2"/>
    <property type="match status" value="1"/>
</dbReference>
<dbReference type="GO" id="GO:0005829">
    <property type="term" value="C:cytosol"/>
    <property type="evidence" value="ECO:0007669"/>
    <property type="project" value="TreeGrafter"/>
</dbReference>
<dbReference type="Proteomes" id="UP000587527">
    <property type="component" value="Unassembled WGS sequence"/>
</dbReference>
<dbReference type="PANTHER" id="PTHR42681">
    <property type="entry name" value="MALONYL-COA-ACYL CARRIER PROTEIN TRANSACYLASE, MITOCHONDRIAL"/>
    <property type="match status" value="1"/>
</dbReference>
<dbReference type="InterPro" id="IPR014043">
    <property type="entry name" value="Acyl_transferase_dom"/>
</dbReference>
<protein>
    <submittedName>
        <fullName evidence="3">[acyl-carrier-protein] S-malonyltransferase</fullName>
        <ecNumber evidence="3">2.3.1.39</ecNumber>
    </submittedName>
</protein>
<dbReference type="RefSeq" id="WP_184831104.1">
    <property type="nucleotide sequence ID" value="NZ_JACHMN010000001.1"/>
</dbReference>
<dbReference type="InterPro" id="IPR050858">
    <property type="entry name" value="Mal-CoA-ACP_Trans/PKS_FabD"/>
</dbReference>
<proteinExistence type="predicted"/>
<accession>A0A841BHW9</accession>
<comment type="caution">
    <text evidence="3">The sequence shown here is derived from an EMBL/GenBank/DDBJ whole genome shotgun (WGS) entry which is preliminary data.</text>
</comment>
<feature type="region of interest" description="Disordered" evidence="1">
    <location>
        <begin position="1"/>
        <end position="24"/>
    </location>
</feature>
<evidence type="ECO:0000256" key="1">
    <source>
        <dbReference type="SAM" id="MobiDB-lite"/>
    </source>
</evidence>
<keyword evidence="3" id="KW-0012">Acyltransferase</keyword>
<keyword evidence="4" id="KW-1185">Reference proteome</keyword>
<organism evidence="3 4">
    <name type="scientific">Allocatelliglobosispora scoriae</name>
    <dbReference type="NCBI Taxonomy" id="643052"/>
    <lineage>
        <taxon>Bacteria</taxon>
        <taxon>Bacillati</taxon>
        <taxon>Actinomycetota</taxon>
        <taxon>Actinomycetes</taxon>
        <taxon>Micromonosporales</taxon>
        <taxon>Micromonosporaceae</taxon>
        <taxon>Allocatelliglobosispora</taxon>
    </lineage>
</organism>
<dbReference type="Gene3D" id="3.30.70.250">
    <property type="entry name" value="Malonyl-CoA ACP transacylase, ACP-binding"/>
    <property type="match status" value="1"/>
</dbReference>
<evidence type="ECO:0000313" key="4">
    <source>
        <dbReference type="Proteomes" id="UP000587527"/>
    </source>
</evidence>
<dbReference type="AlphaFoldDB" id="A0A841BHW9"/>
<feature type="compositionally biased region" description="Low complexity" evidence="1">
    <location>
        <begin position="1"/>
        <end position="22"/>
    </location>
</feature>
<dbReference type="GO" id="GO:0004314">
    <property type="term" value="F:[acyl-carrier-protein] S-malonyltransferase activity"/>
    <property type="evidence" value="ECO:0007669"/>
    <property type="project" value="UniProtKB-EC"/>
</dbReference>
<name>A0A841BHW9_9ACTN</name>
<reference evidence="3 4" key="1">
    <citation type="submission" date="2020-08" db="EMBL/GenBank/DDBJ databases">
        <title>Sequencing the genomes of 1000 actinobacteria strains.</title>
        <authorList>
            <person name="Klenk H.-P."/>
        </authorList>
    </citation>
    <scope>NUCLEOTIDE SEQUENCE [LARGE SCALE GENOMIC DNA]</scope>
    <source>
        <strain evidence="3 4">DSM 45362</strain>
    </source>
</reference>
<dbReference type="InterPro" id="IPR016036">
    <property type="entry name" value="Malonyl_transacylase_ACP-bd"/>
</dbReference>
<dbReference type="SUPFAM" id="SSF52151">
    <property type="entry name" value="FabD/lysophospholipase-like"/>
    <property type="match status" value="1"/>
</dbReference>
<evidence type="ECO:0000259" key="2">
    <source>
        <dbReference type="SMART" id="SM00827"/>
    </source>
</evidence>
<dbReference type="Pfam" id="PF00698">
    <property type="entry name" value="Acyl_transf_1"/>
    <property type="match status" value="1"/>
</dbReference>
<dbReference type="EC" id="2.3.1.39" evidence="3"/>
<dbReference type="EMBL" id="JACHMN010000001">
    <property type="protein sequence ID" value="MBB5866928.1"/>
    <property type="molecule type" value="Genomic_DNA"/>
</dbReference>
<keyword evidence="3" id="KW-0808">Transferase</keyword>
<dbReference type="GO" id="GO:0006633">
    <property type="term" value="P:fatty acid biosynthetic process"/>
    <property type="evidence" value="ECO:0007669"/>
    <property type="project" value="TreeGrafter"/>
</dbReference>
<gene>
    <name evidence="3" type="ORF">F4553_000307</name>
</gene>
<dbReference type="InterPro" id="IPR001227">
    <property type="entry name" value="Ac_transferase_dom_sf"/>
</dbReference>
<feature type="domain" description="Malonyl-CoA:ACP transacylase (MAT)" evidence="2">
    <location>
        <begin position="28"/>
        <end position="330"/>
    </location>
</feature>
<dbReference type="SUPFAM" id="SSF55048">
    <property type="entry name" value="Probable ACP-binding domain of malonyl-CoA ACP transacylase"/>
    <property type="match status" value="1"/>
</dbReference>
<dbReference type="PANTHER" id="PTHR42681:SF6">
    <property type="entry name" value="BLL0263 PROTEIN"/>
    <property type="match status" value="1"/>
</dbReference>
<sequence>MRSSETPGRPSPVGSVPGTSAPAGTVHLFPGQGDFAVSSLAAGLRRSDALRRTAVAVFDQVDQVATERELPELGPWLLSADPPSGRDLAAAPAGTPQLAMYGVAVLLHQALCNVRGVPRAVLGVSFGEIAAMTAAGILSISDGARIAHDLARILTACPGALTQLSCDEKTAEKLIAAADAWDVAVACVNDDRESIVSGSLAGLAAVELQAEKDGVDTARLRLPFAAHHPSFTPQAAEFARAVRSYPLGAARFPIYSAVAGRAYTSDDDLAAGLADCLIRPVRLPGVLHQIADLRPTALFEAGTGSALSRSARRVLSDQPVAILAPLVQSDFPW</sequence>